<proteinExistence type="predicted"/>
<dbReference type="Proteomes" id="UP000499080">
    <property type="component" value="Unassembled WGS sequence"/>
</dbReference>
<keyword evidence="2" id="KW-1185">Reference proteome</keyword>
<dbReference type="AlphaFoldDB" id="A0A4Y2AGJ9"/>
<accession>A0A4Y2AGJ9</accession>
<evidence type="ECO:0000313" key="1">
    <source>
        <dbReference type="EMBL" id="GBL78953.1"/>
    </source>
</evidence>
<reference evidence="1 2" key="1">
    <citation type="journal article" date="2019" name="Sci. Rep.">
        <title>Orb-weaving spider Araneus ventricosus genome elucidates the spidroin gene catalogue.</title>
        <authorList>
            <person name="Kono N."/>
            <person name="Nakamura H."/>
            <person name="Ohtoshi R."/>
            <person name="Moran D.A.P."/>
            <person name="Shinohara A."/>
            <person name="Yoshida Y."/>
            <person name="Fujiwara M."/>
            <person name="Mori M."/>
            <person name="Tomita M."/>
            <person name="Arakawa K."/>
        </authorList>
    </citation>
    <scope>NUCLEOTIDE SEQUENCE [LARGE SCALE GENOMIC DNA]</scope>
</reference>
<dbReference type="EMBL" id="BGPR01000017">
    <property type="protein sequence ID" value="GBL78953.1"/>
    <property type="molecule type" value="Genomic_DNA"/>
</dbReference>
<sequence>MPSKAKYNTSVSFRTKLQRISECPPMFASRLRLLVAREEALWGPIGNVSFGPPKPCGPTDSLLVTRPFEEVPTFCLYPTTDGSSLISAALAWWSSEPYSFLFTLIDIEELISLFCINK</sequence>
<comment type="caution">
    <text evidence="1">The sequence shown here is derived from an EMBL/GenBank/DDBJ whole genome shotgun (WGS) entry which is preliminary data.</text>
</comment>
<name>A0A4Y2AGJ9_ARAVE</name>
<gene>
    <name evidence="1" type="ORF">AVEN_48920_1</name>
</gene>
<evidence type="ECO:0000313" key="2">
    <source>
        <dbReference type="Proteomes" id="UP000499080"/>
    </source>
</evidence>
<organism evidence="1 2">
    <name type="scientific">Araneus ventricosus</name>
    <name type="common">Orbweaver spider</name>
    <name type="synonym">Epeira ventricosa</name>
    <dbReference type="NCBI Taxonomy" id="182803"/>
    <lineage>
        <taxon>Eukaryota</taxon>
        <taxon>Metazoa</taxon>
        <taxon>Ecdysozoa</taxon>
        <taxon>Arthropoda</taxon>
        <taxon>Chelicerata</taxon>
        <taxon>Arachnida</taxon>
        <taxon>Araneae</taxon>
        <taxon>Araneomorphae</taxon>
        <taxon>Entelegynae</taxon>
        <taxon>Araneoidea</taxon>
        <taxon>Araneidae</taxon>
        <taxon>Araneus</taxon>
    </lineage>
</organism>
<protein>
    <submittedName>
        <fullName evidence="1">Uncharacterized protein</fullName>
    </submittedName>
</protein>